<feature type="transmembrane region" description="Helical" evidence="5">
    <location>
        <begin position="152"/>
        <end position="174"/>
    </location>
</feature>
<feature type="transmembrane region" description="Helical" evidence="5">
    <location>
        <begin position="819"/>
        <end position="838"/>
    </location>
</feature>
<feature type="transmembrane region" description="Helical" evidence="5">
    <location>
        <begin position="877"/>
        <end position="898"/>
    </location>
</feature>
<dbReference type="InterPro" id="IPR036259">
    <property type="entry name" value="MFS_trans_sf"/>
</dbReference>
<gene>
    <name evidence="7" type="ORF">BDV24DRAFT_161322</name>
</gene>
<evidence type="ECO:0000256" key="1">
    <source>
        <dbReference type="ARBA" id="ARBA00004141"/>
    </source>
</evidence>
<dbReference type="PANTHER" id="PTHR23501">
    <property type="entry name" value="MAJOR FACILITATOR SUPERFAMILY"/>
    <property type="match status" value="1"/>
</dbReference>
<feature type="transmembrane region" description="Helical" evidence="5">
    <location>
        <begin position="644"/>
        <end position="662"/>
    </location>
</feature>
<dbReference type="Proteomes" id="UP000325558">
    <property type="component" value="Unassembled WGS sequence"/>
</dbReference>
<keyword evidence="4 5" id="KW-0472">Membrane</keyword>
<dbReference type="Pfam" id="PF07690">
    <property type="entry name" value="MFS_1"/>
    <property type="match status" value="2"/>
</dbReference>
<feature type="transmembrane region" description="Helical" evidence="5">
    <location>
        <begin position="372"/>
        <end position="392"/>
    </location>
</feature>
<feature type="transmembrane region" description="Helical" evidence="5">
    <location>
        <begin position="715"/>
        <end position="735"/>
    </location>
</feature>
<keyword evidence="2 5" id="KW-0812">Transmembrane</keyword>
<dbReference type="Gene3D" id="1.20.1250.20">
    <property type="entry name" value="MFS general substrate transporter like domains"/>
    <property type="match status" value="3"/>
</dbReference>
<evidence type="ECO:0000313" key="7">
    <source>
        <dbReference type="EMBL" id="KAE8343647.1"/>
    </source>
</evidence>
<feature type="transmembrane region" description="Helical" evidence="5">
    <location>
        <begin position="122"/>
        <end position="140"/>
    </location>
</feature>
<organism evidence="7">
    <name type="scientific">Aspergillus arachidicola</name>
    <dbReference type="NCBI Taxonomy" id="656916"/>
    <lineage>
        <taxon>Eukaryota</taxon>
        <taxon>Fungi</taxon>
        <taxon>Dikarya</taxon>
        <taxon>Ascomycota</taxon>
        <taxon>Pezizomycotina</taxon>
        <taxon>Eurotiomycetes</taxon>
        <taxon>Eurotiomycetidae</taxon>
        <taxon>Eurotiales</taxon>
        <taxon>Aspergillaceae</taxon>
        <taxon>Aspergillus</taxon>
        <taxon>Aspergillus subgen. Circumdati</taxon>
    </lineage>
</organism>
<dbReference type="PANTHER" id="PTHR23501:SF199">
    <property type="entry name" value="MFS EFFLUX TRANSPORTER INPD-RELATED"/>
    <property type="match status" value="1"/>
</dbReference>
<dbReference type="InterPro" id="IPR020846">
    <property type="entry name" value="MFS_dom"/>
</dbReference>
<feature type="transmembrane region" description="Helical" evidence="5">
    <location>
        <begin position="616"/>
        <end position="638"/>
    </location>
</feature>
<evidence type="ECO:0000256" key="5">
    <source>
        <dbReference type="SAM" id="Phobius"/>
    </source>
</evidence>
<evidence type="ECO:0000256" key="3">
    <source>
        <dbReference type="ARBA" id="ARBA00022989"/>
    </source>
</evidence>
<feature type="transmembrane region" description="Helical" evidence="5">
    <location>
        <begin position="682"/>
        <end position="703"/>
    </location>
</feature>
<name>A0A5N6YDU6_9EURO</name>
<feature type="transmembrane region" description="Helical" evidence="5">
    <location>
        <begin position="439"/>
        <end position="457"/>
    </location>
</feature>
<feature type="transmembrane region" description="Helical" evidence="5">
    <location>
        <begin position="503"/>
        <end position="524"/>
    </location>
</feature>
<dbReference type="OrthoDB" id="5215911at2759"/>
<feature type="transmembrane region" description="Helical" evidence="5">
    <location>
        <begin position="469"/>
        <end position="491"/>
    </location>
</feature>
<dbReference type="InterPro" id="IPR011701">
    <property type="entry name" value="MFS"/>
</dbReference>
<feature type="transmembrane region" description="Helical" evidence="5">
    <location>
        <begin position="756"/>
        <end position="779"/>
    </location>
</feature>
<feature type="transmembrane region" description="Helical" evidence="5">
    <location>
        <begin position="211"/>
        <end position="231"/>
    </location>
</feature>
<feature type="transmembrane region" description="Helical" evidence="5">
    <location>
        <begin position="844"/>
        <end position="865"/>
    </location>
</feature>
<sequence>MLFSQDRDLDVPGTELLVDTQHNLDVAHNGSDIILLPPPTACEGDTLNWSRWKKYWHLLLISIYACVFSFGENNTGDAYTTIVEMTGSTMTIMNGGGALNYLLLGLVNIFWVPAAMKIGRRFCFLATLLLCIGSSLWMGAFHTAGEWFGSNILNGLGTSAYEAVIQLVVFDLFFDHQRGRMLGVYIFAQQLGSIIGLVAGGYISDGPGWRWAQWVVSIAEGVLIAAFFFTFEETLFPRFLFTSSQTLPTNKPTTLAQSDAALEDEIATMKDKVLGIADTVSVEEGTAVNTQAPSQFPKRTFREKLKLWVYYPQDHTSYWTYFKRPFFLLGFPNIVIAGVIFAFGCTSGIVTNNTISETLSAPPYNFTDGQTGLVYISALVGSFIGYFTSVFGDKIVIYLARRNDGIKEPEMRLWALVPCFFYAGLGYEIYGWGAETGSHWITIAVGIGSMIAQQVAATSTATAYAMECFPGVGGEIVVILAISSSFINFTISETTQPFLNAVGMGYLFLFYGICVVLSLVAGMADNTIVGTATPTLTNEFHSLTDIGWYGSAYRLTTSVAILEIGSIVSASAPSSAAFIVGRAIAGCGSSGILNGVLIAISHTVPLRWRPICKSTVGGLECIAMIVAPVIGGALTTYVTWRWCFWLNLPVGGFTMVVIIFLFKNPESQKVTGEPFFTKIKQLNIMSLLIFTGSVVCLLLALQWGGTTYSWSSGRVIAPLVVAAVSFGGFIAFEVLQKDAATIPRSVILNRTAGLCLVYAFCSSAAFNVIDYFLPIWFQAIKGATAAESGQMLLPSIIGLSIAAISSGFIVSAIGYYTPLMLLGSTMMAIGFGFLTSFTPRTTDSAWIGWQVMFSIGIGLAFPQPWSATQTALDPKDIPVGMAAVGFSISIGAAISISVSQNIFTNLLREGLPSVPGLYIGNVIEQGATGFLKNVPASEKEWVIEIYNSAVTRAFWAGVAAACVGLVAALCMNWNSVKGAKEESTVEE</sequence>
<feature type="transmembrane region" description="Helical" evidence="5">
    <location>
        <begin position="181"/>
        <end position="199"/>
    </location>
</feature>
<feature type="transmembrane region" description="Helical" evidence="5">
    <location>
        <begin position="326"/>
        <end position="352"/>
    </location>
</feature>
<dbReference type="SUPFAM" id="SSF103473">
    <property type="entry name" value="MFS general substrate transporter"/>
    <property type="match status" value="2"/>
</dbReference>
<feature type="transmembrane region" description="Helical" evidence="5">
    <location>
        <begin position="91"/>
        <end position="110"/>
    </location>
</feature>
<accession>A0A5N6YDU6</accession>
<reference evidence="7" key="1">
    <citation type="submission" date="2019-04" db="EMBL/GenBank/DDBJ databases">
        <title>Friends and foes A comparative genomics study of 23 Aspergillus species from section Flavi.</title>
        <authorList>
            <consortium name="DOE Joint Genome Institute"/>
            <person name="Kjaerbolling I."/>
            <person name="Vesth T."/>
            <person name="Frisvad J.C."/>
            <person name="Nybo J.L."/>
            <person name="Theobald S."/>
            <person name="Kildgaard S."/>
            <person name="Isbrandt T."/>
            <person name="Kuo A."/>
            <person name="Sato A."/>
            <person name="Lyhne E.K."/>
            <person name="Kogle M.E."/>
            <person name="Wiebenga A."/>
            <person name="Kun R.S."/>
            <person name="Lubbers R.J."/>
            <person name="Makela M.R."/>
            <person name="Barry K."/>
            <person name="Chovatia M."/>
            <person name="Clum A."/>
            <person name="Daum C."/>
            <person name="Haridas S."/>
            <person name="He G."/>
            <person name="LaButti K."/>
            <person name="Lipzen A."/>
            <person name="Mondo S."/>
            <person name="Riley R."/>
            <person name="Salamov A."/>
            <person name="Simmons B.A."/>
            <person name="Magnuson J.K."/>
            <person name="Henrissat B."/>
            <person name="Mortensen U.H."/>
            <person name="Larsen T.O."/>
            <person name="Devries R.P."/>
            <person name="Grigoriev I.V."/>
            <person name="Machida M."/>
            <person name="Baker S.E."/>
            <person name="Andersen M.R."/>
        </authorList>
    </citation>
    <scope>NUCLEOTIDE SEQUENCE</scope>
    <source>
        <strain evidence="7">CBS 117612</strain>
    </source>
</reference>
<feature type="transmembrane region" description="Helical" evidence="5">
    <location>
        <begin position="791"/>
        <end position="812"/>
    </location>
</feature>
<dbReference type="EMBL" id="ML737128">
    <property type="protein sequence ID" value="KAE8343647.1"/>
    <property type="molecule type" value="Genomic_DNA"/>
</dbReference>
<dbReference type="AlphaFoldDB" id="A0A5N6YDU6"/>
<evidence type="ECO:0000256" key="4">
    <source>
        <dbReference type="ARBA" id="ARBA00023136"/>
    </source>
</evidence>
<feature type="transmembrane region" description="Helical" evidence="5">
    <location>
        <begin position="953"/>
        <end position="973"/>
    </location>
</feature>
<keyword evidence="3 5" id="KW-1133">Transmembrane helix</keyword>
<feature type="transmembrane region" description="Helical" evidence="5">
    <location>
        <begin position="413"/>
        <end position="433"/>
    </location>
</feature>
<proteinExistence type="predicted"/>
<dbReference type="GO" id="GO:0012505">
    <property type="term" value="C:endomembrane system"/>
    <property type="evidence" value="ECO:0007669"/>
    <property type="project" value="UniProtKB-SubCell"/>
</dbReference>
<dbReference type="GO" id="GO:0005886">
    <property type="term" value="C:plasma membrane"/>
    <property type="evidence" value="ECO:0007669"/>
    <property type="project" value="TreeGrafter"/>
</dbReference>
<evidence type="ECO:0000259" key="6">
    <source>
        <dbReference type="PROSITE" id="PS50850"/>
    </source>
</evidence>
<dbReference type="PROSITE" id="PS50850">
    <property type="entry name" value="MFS"/>
    <property type="match status" value="1"/>
</dbReference>
<feature type="domain" description="Major facilitator superfamily (MFS) profile" evidence="6">
    <location>
        <begin position="476"/>
        <end position="976"/>
    </location>
</feature>
<evidence type="ECO:0000256" key="2">
    <source>
        <dbReference type="ARBA" id="ARBA00022692"/>
    </source>
</evidence>
<feature type="transmembrane region" description="Helical" evidence="5">
    <location>
        <begin position="55"/>
        <end position="71"/>
    </location>
</feature>
<dbReference type="GO" id="GO:0022857">
    <property type="term" value="F:transmembrane transporter activity"/>
    <property type="evidence" value="ECO:0007669"/>
    <property type="project" value="InterPro"/>
</dbReference>
<protein>
    <recommendedName>
        <fullName evidence="6">Major facilitator superfamily (MFS) profile domain-containing protein</fullName>
    </recommendedName>
</protein>
<comment type="subcellular location">
    <subcellularLocation>
        <location evidence="1">Membrane</location>
        <topology evidence="1">Multi-pass membrane protein</topology>
    </subcellularLocation>
</comment>
<dbReference type="FunFam" id="1.20.1250.20:FF:000196">
    <property type="entry name" value="MFS toxin efflux pump (AflT)"/>
    <property type="match status" value="1"/>
</dbReference>